<gene>
    <name evidence="2" type="ORF">AERYTH_14750</name>
</gene>
<dbReference type="AlphaFoldDB" id="A0A0U4CDA3"/>
<dbReference type="STRING" id="2041.AERYTH_14750"/>
<dbReference type="KEGG" id="aer:AERYTH_14750"/>
<keyword evidence="3" id="KW-1185">Reference proteome</keyword>
<feature type="region of interest" description="Disordered" evidence="1">
    <location>
        <begin position="1"/>
        <end position="35"/>
    </location>
</feature>
<reference evidence="2 3" key="1">
    <citation type="journal article" date="1991" name="Int. J. Syst. Bacteriol.">
        <title>Description of the erythromycin-producing bacterium Arthrobacter sp. strain NRRL B-3381 as Aeromicrobium erythreum gen. nov., sp. nov.</title>
        <authorList>
            <person name="Miller E.S."/>
            <person name="Woese C.R."/>
            <person name="Brenner S."/>
        </authorList>
    </citation>
    <scope>NUCLEOTIDE SEQUENCE [LARGE SCALE GENOMIC DNA]</scope>
    <source>
        <strain evidence="2 3">AR18</strain>
    </source>
</reference>
<dbReference type="EMBL" id="CP011502">
    <property type="protein sequence ID" value="ALX05867.1"/>
    <property type="molecule type" value="Genomic_DNA"/>
</dbReference>
<evidence type="ECO:0000313" key="2">
    <source>
        <dbReference type="EMBL" id="ALX05867.1"/>
    </source>
</evidence>
<name>A0A0U4CDA3_9ACTN</name>
<dbReference type="Proteomes" id="UP000067689">
    <property type="component" value="Chromosome"/>
</dbReference>
<dbReference type="PATRIC" id="fig|2041.4.peg.3082"/>
<proteinExistence type="predicted"/>
<protein>
    <submittedName>
        <fullName evidence="2">Uncharacterized protein</fullName>
    </submittedName>
</protein>
<evidence type="ECO:0000313" key="3">
    <source>
        <dbReference type="Proteomes" id="UP000067689"/>
    </source>
</evidence>
<sequence>MGGPAAQGRLASRRAGWARGARLAGRAGRGSSGTHSCILSNHVLSSRTAFDGRTLFETSGGGS</sequence>
<organism evidence="2 3">
    <name type="scientific">Aeromicrobium erythreum</name>
    <dbReference type="NCBI Taxonomy" id="2041"/>
    <lineage>
        <taxon>Bacteria</taxon>
        <taxon>Bacillati</taxon>
        <taxon>Actinomycetota</taxon>
        <taxon>Actinomycetes</taxon>
        <taxon>Propionibacteriales</taxon>
        <taxon>Nocardioidaceae</taxon>
        <taxon>Aeromicrobium</taxon>
    </lineage>
</organism>
<feature type="compositionally biased region" description="Low complexity" evidence="1">
    <location>
        <begin position="8"/>
        <end position="26"/>
    </location>
</feature>
<evidence type="ECO:0000256" key="1">
    <source>
        <dbReference type="SAM" id="MobiDB-lite"/>
    </source>
</evidence>
<accession>A0A0U4CDA3</accession>